<feature type="domain" description="DUF2428" evidence="5">
    <location>
        <begin position="958"/>
        <end position="1249"/>
    </location>
</feature>
<proteinExistence type="inferred from homology"/>
<dbReference type="Pfam" id="PF10350">
    <property type="entry name" value="DUF2428"/>
    <property type="match status" value="1"/>
</dbReference>
<evidence type="ECO:0000256" key="3">
    <source>
        <dbReference type="ARBA" id="ARBA00035698"/>
    </source>
</evidence>
<evidence type="ECO:0000313" key="9">
    <source>
        <dbReference type="RefSeq" id="XP_005105742.2"/>
    </source>
</evidence>
<evidence type="ECO:0000313" key="10">
    <source>
        <dbReference type="RefSeq" id="XP_035827599.1"/>
    </source>
</evidence>
<accession>A0ABM0K0B4</accession>
<keyword evidence="2" id="KW-0819">tRNA processing</keyword>
<dbReference type="PANTHER" id="PTHR14387">
    <property type="entry name" value="THADA/DEATH RECEPTOR INTERACTING PROTEIN"/>
    <property type="match status" value="1"/>
</dbReference>
<dbReference type="RefSeq" id="XP_005105742.2">
    <property type="nucleotide sequence ID" value="XM_005105685.3"/>
</dbReference>
<name>A0ABM0K0B4_APLCA</name>
<evidence type="ECO:0000259" key="6">
    <source>
        <dbReference type="Pfam" id="PF25150"/>
    </source>
</evidence>
<feature type="domain" description="tRNA (32-2'-O)-methyltransferase regulator THADA-like C-terminal TPR repeats region" evidence="7">
    <location>
        <begin position="1251"/>
        <end position="1416"/>
    </location>
</feature>
<feature type="region of interest" description="Disordered" evidence="4">
    <location>
        <begin position="491"/>
        <end position="518"/>
    </location>
</feature>
<organism evidence="8 9">
    <name type="scientific">Aplysia californica</name>
    <name type="common">California sea hare</name>
    <dbReference type="NCBI Taxonomy" id="6500"/>
    <lineage>
        <taxon>Eukaryota</taxon>
        <taxon>Metazoa</taxon>
        <taxon>Spiralia</taxon>
        <taxon>Lophotrochozoa</taxon>
        <taxon>Mollusca</taxon>
        <taxon>Gastropoda</taxon>
        <taxon>Heterobranchia</taxon>
        <taxon>Euthyneura</taxon>
        <taxon>Tectipleura</taxon>
        <taxon>Aplysiida</taxon>
        <taxon>Aplysioidea</taxon>
        <taxon>Aplysiidae</taxon>
        <taxon>Aplysia</taxon>
    </lineage>
</organism>
<reference evidence="9 10" key="1">
    <citation type="submission" date="2025-05" db="UniProtKB">
        <authorList>
            <consortium name="RefSeq"/>
        </authorList>
    </citation>
    <scope>IDENTIFICATION</scope>
</reference>
<dbReference type="Proteomes" id="UP000694888">
    <property type="component" value="Unplaced"/>
</dbReference>
<evidence type="ECO:0000313" key="8">
    <source>
        <dbReference type="Proteomes" id="UP000694888"/>
    </source>
</evidence>
<dbReference type="SUPFAM" id="SSF48371">
    <property type="entry name" value="ARM repeat"/>
    <property type="match status" value="2"/>
</dbReference>
<protein>
    <recommendedName>
        <fullName evidence="3">tRNA (32-2'-O)-methyltransferase regulator THADA</fullName>
    </recommendedName>
</protein>
<dbReference type="PANTHER" id="PTHR14387:SF7">
    <property type="entry name" value="THYROID ADENOMA-ASSOCIATED PROTEIN"/>
    <property type="match status" value="1"/>
</dbReference>
<gene>
    <name evidence="9 10" type="primary">LOC101851978</name>
</gene>
<evidence type="ECO:0000256" key="1">
    <source>
        <dbReference type="ARBA" id="ARBA00010409"/>
    </source>
</evidence>
<evidence type="ECO:0000256" key="2">
    <source>
        <dbReference type="ARBA" id="ARBA00022694"/>
    </source>
</evidence>
<dbReference type="InterPro" id="IPR051954">
    <property type="entry name" value="tRNA_methyltransferase_THADA"/>
</dbReference>
<dbReference type="InterPro" id="IPR056843">
    <property type="entry name" value="THADA-like_TPR"/>
</dbReference>
<dbReference type="InterPro" id="IPR016024">
    <property type="entry name" value="ARM-type_fold"/>
</dbReference>
<evidence type="ECO:0000259" key="7">
    <source>
        <dbReference type="Pfam" id="PF25151"/>
    </source>
</evidence>
<keyword evidence="8" id="KW-1185">Reference proteome</keyword>
<dbReference type="InterPro" id="IPR019442">
    <property type="entry name" value="THADA/TRM732_DUF2428"/>
</dbReference>
<dbReference type="Pfam" id="PF25150">
    <property type="entry name" value="TPR_Trm732"/>
    <property type="match status" value="1"/>
</dbReference>
<comment type="similarity">
    <text evidence="1">Belongs to the THADA family.</text>
</comment>
<dbReference type="Pfam" id="PF25151">
    <property type="entry name" value="TPR_Trm732_C"/>
    <property type="match status" value="1"/>
</dbReference>
<dbReference type="InterPro" id="IPR011989">
    <property type="entry name" value="ARM-like"/>
</dbReference>
<dbReference type="InterPro" id="IPR056842">
    <property type="entry name" value="THADA-like_TPR_C"/>
</dbReference>
<sequence length="2062" mass="228886">MESLLQTLYPPTGTKIYLAKLKKVIEHVKTLSEQQDKNHALCHLVSVYLDCPARTPAQRVTASFFEGLDSKSKSQVEKWLCDKLLVRLSISNDAGETTAQKMRHTVDTVAALLENFKLGEKCVSTVAFHIVQFLVKAEEFFLPQVNADVPPVRLNEVMHHCHVTLQTLNLVLQKTVTGSAELVKQLVAADSGHLVPSMFQLDLRILNNELFLLDCRCCSAMNALIMIKLAIGKEQGSALIPSLIIPTSETPKESALTRPSWLNEGLSQNLNLDQQSVLAFLALAFGYIATMEVEEALKCTETGKCFFVDMFLTRLLQHGLRCTDTISKALYGKTVNLFTTKLLSAAQGISVTSSVNAVTIDLRGESPTLQCLLDYVWTHWEDQLDVIRQSAKIVFENVLKIHTTVAPEMHNKEDSFLQSLLQHLFTVSWTSRGKFGALTSCGRLVGAQTVLTLRPELPTEVVQQLQEQASSCYASELYSALFTQHLQDLSTSSSNERGDGQTDQTVKEAAQNLGKSKNVPDKSAVNALSKLGDDKKSLFHQTWMLPVVRALTSSNKKLKQNIIEYLLPRLLKVGDQVLSYMVQKLSSNNIVDDSVQTHPHHGAIIMCLRRARVMGLLKSASQSGQSESSGFLWYGQLDPIVLRSALCSLDEQIRLDAFALVIENHKTTEAITSFEFEMIKFFLPTNLNNQSPAFRQAVVALMKKFFFRVKESCGALNRLVKKSDKLSPAHASRQNYQDFLDWLSGHLLGCLYPGSAFAYRTCSLAILSLMTTFFSTESDGYSLPSFLSDTHLHTLLECLSDTFEENKKEALKILTAYMTQVGPVWNPDQLREALVSSMTLACSTRPQDCGTAAYFFLTLMRQQQLHPDTFDLSQLLPSISHLWASSSIPSSMTSSPKLFLLPVLVSLLNDQIAVAQHSLITAAANRPMYPTLHCIRFILHELDFRTLTPEMLPSVRDFIASLIHSCLNLSTVVSPVVQNSSPEGNVPEDAILGPGLNVGGALPIAEDLSKASQDSLSTPSLPNLEQSVELSRALVESMPEYLVVCCWRSIKEVSLTLGKMCLQIPVTLILEKEKEGSLSLLTLDQVLTIGDHFTQQLLESIHRGAFELAYAGFQLLCQMLWSHPAPAFHQLPAQWLSQVMADIQSKDPNSRLCSTRRSAGVPFFVQAIASSEPSTTGRKCFHGVMKELLAIALPDDNQREGTETDDAQVHSLNILRALFRDARLGEDVVPYTADGLKAAVLGFKSDEWAVRNSATLLLSALMTRMFGVKRSKDETAMSKKNCQTGRLFFHRYPSLYPFLLSELEAATANVGSSSGLHLHPSLYPVLLVLGRLFPSTLEGSDTSLSLAAFIPYVLKCAASPVLKTRLIAARALRPLARKTQVIDISSHLMANVPVSPDCQAQPNSYIHGSLLQLTELVPLVKSFNQNLKSSFLTSLVPLLLDRVWILSSTNKCFVTRQAGLEFASSLLDIGKSLSVSVPFVDELLGHFVQAISADHDCLSHSSTTLREMTWQPWFYEYQKTQARLCLKYLSVLNTPFQNNLVQSSVTKEDLSLRQENIANSRKNCLSEISNKAYVRNSSGSMSLTLSVSSIKNLLGSSFYEVRLEVLDALLEVLKNSESLHSGHPITNSEDEESRDVEFSGQELQQDEVWTGDVEGGGSSLTVAVGWTAEEIRCLFRDLTDFLLEMAERTETHHRCQEKVFLVLASVPEVMDIISRRNSESNLKMFSTLIEKLRAERRIEVKAAVLMFSSCVIPFLYSQLSSENPSVALGLLQRWVQELQSGCVEEESTDFQMACCHVLLHNAERLLGSTLEKTSCLTFQCWDILATLLQEDDLEVKDKAADVLCAVVGLEFGSYHPSHALHLLPEILLSIHRDQHLSEVVKCLVSWVLADCGSDVKESSERLFDKGEMNTYWDQVTFTRSITTCLARLFSISIGDGNSRYLYQPAAPSSLQDRPSPSQISQLLKDSNVEEFFVQSASCVVKELGDQDSKCQKLDRLLNPVRYGSLCQTVFRGRVLVELLATFTTDDCAWAEVKTAVKILNDAVNQSVKKFQLVNVLCGTSLL</sequence>
<dbReference type="Gene3D" id="1.25.10.10">
    <property type="entry name" value="Leucine-rich Repeat Variant"/>
    <property type="match status" value="2"/>
</dbReference>
<dbReference type="GeneID" id="101851978"/>
<evidence type="ECO:0000259" key="5">
    <source>
        <dbReference type="Pfam" id="PF10350"/>
    </source>
</evidence>
<feature type="domain" description="tRNA (32-2'-O)-methyltransferase regulator THADA-like TPR repeats region" evidence="6">
    <location>
        <begin position="540"/>
        <end position="808"/>
    </location>
</feature>
<dbReference type="RefSeq" id="XP_035827599.1">
    <property type="nucleotide sequence ID" value="XM_035971706.1"/>
</dbReference>
<evidence type="ECO:0000256" key="4">
    <source>
        <dbReference type="SAM" id="MobiDB-lite"/>
    </source>
</evidence>